<dbReference type="Gene3D" id="2.40.40.10">
    <property type="entry name" value="RlpA-like domain"/>
    <property type="match status" value="1"/>
</dbReference>
<dbReference type="InterPro" id="IPR051477">
    <property type="entry name" value="Expansin_CellWall"/>
</dbReference>
<dbReference type="OrthoDB" id="623670at2759"/>
<dbReference type="Proteomes" id="UP000541558">
    <property type="component" value="Unassembled WGS sequence"/>
</dbReference>
<organism evidence="4 5">
    <name type="scientific">Ephemerocybe angulata</name>
    <dbReference type="NCBI Taxonomy" id="980116"/>
    <lineage>
        <taxon>Eukaryota</taxon>
        <taxon>Fungi</taxon>
        <taxon>Dikarya</taxon>
        <taxon>Basidiomycota</taxon>
        <taxon>Agaricomycotina</taxon>
        <taxon>Agaricomycetes</taxon>
        <taxon>Agaricomycetidae</taxon>
        <taxon>Agaricales</taxon>
        <taxon>Agaricineae</taxon>
        <taxon>Psathyrellaceae</taxon>
        <taxon>Ephemerocybe</taxon>
    </lineage>
</organism>
<dbReference type="CDD" id="cd22191">
    <property type="entry name" value="DPBB_RlpA_EXP_N-like"/>
    <property type="match status" value="1"/>
</dbReference>
<accession>A0A8H5BYP7</accession>
<protein>
    <recommendedName>
        <fullName evidence="3">RlpA-like protein double-psi beta-barrel domain-containing protein</fullName>
    </recommendedName>
</protein>
<feature type="domain" description="RlpA-like protein double-psi beta-barrel" evidence="3">
    <location>
        <begin position="87"/>
        <end position="183"/>
    </location>
</feature>
<dbReference type="InterPro" id="IPR009009">
    <property type="entry name" value="RlpA-like_DPBB"/>
</dbReference>
<dbReference type="PANTHER" id="PTHR31836:SF24">
    <property type="entry name" value="RLPA-LIKE PROTEIN DOUBLE-PSI BETA-BARREL DOMAIN-CONTAINING PROTEIN"/>
    <property type="match status" value="1"/>
</dbReference>
<dbReference type="SUPFAM" id="SSF50685">
    <property type="entry name" value="Barwin-like endoglucanases"/>
    <property type="match status" value="1"/>
</dbReference>
<feature type="chain" id="PRO_5034704741" description="RlpA-like protein double-psi beta-barrel domain-containing protein" evidence="2">
    <location>
        <begin position="21"/>
        <end position="187"/>
    </location>
</feature>
<keyword evidence="5" id="KW-1185">Reference proteome</keyword>
<dbReference type="InterPro" id="IPR036908">
    <property type="entry name" value="RlpA-like_sf"/>
</dbReference>
<evidence type="ECO:0000313" key="4">
    <source>
        <dbReference type="EMBL" id="KAF5331984.1"/>
    </source>
</evidence>
<sequence length="187" mass="20028">MRPILYILTLLTLTFTTVLAYPASQPETDSKFTPSRTTTGRLLKNAERLSLGLPLLPPRHLFSPTRALLRDATPSGGSVPPTVYTGGFATFYSQGGNYGACGQLHSDNELVAAIDQTHYGTDFTVPSPECGKRVKITNGYNGRSVTVTIVDVCPTCPNGNSIGLSTGAFQQIAELGDGMVPITWNYL</sequence>
<dbReference type="PANTHER" id="PTHR31836">
    <property type="match status" value="1"/>
</dbReference>
<evidence type="ECO:0000259" key="3">
    <source>
        <dbReference type="Pfam" id="PF03330"/>
    </source>
</evidence>
<evidence type="ECO:0000256" key="2">
    <source>
        <dbReference type="SAM" id="SignalP"/>
    </source>
</evidence>
<name>A0A8H5BYP7_9AGAR</name>
<evidence type="ECO:0000313" key="5">
    <source>
        <dbReference type="Proteomes" id="UP000541558"/>
    </source>
</evidence>
<dbReference type="EMBL" id="JAACJK010000112">
    <property type="protein sequence ID" value="KAF5331984.1"/>
    <property type="molecule type" value="Genomic_DNA"/>
</dbReference>
<dbReference type="AlphaFoldDB" id="A0A8H5BYP7"/>
<feature type="signal peptide" evidence="2">
    <location>
        <begin position="1"/>
        <end position="20"/>
    </location>
</feature>
<gene>
    <name evidence="4" type="ORF">D9611_009000</name>
</gene>
<comment type="caution">
    <text evidence="4">The sequence shown here is derived from an EMBL/GenBank/DDBJ whole genome shotgun (WGS) entry which is preliminary data.</text>
</comment>
<keyword evidence="1 2" id="KW-0732">Signal</keyword>
<reference evidence="4 5" key="1">
    <citation type="journal article" date="2020" name="ISME J.">
        <title>Uncovering the hidden diversity of litter-decomposition mechanisms in mushroom-forming fungi.</title>
        <authorList>
            <person name="Floudas D."/>
            <person name="Bentzer J."/>
            <person name="Ahren D."/>
            <person name="Johansson T."/>
            <person name="Persson P."/>
            <person name="Tunlid A."/>
        </authorList>
    </citation>
    <scope>NUCLEOTIDE SEQUENCE [LARGE SCALE GENOMIC DNA]</scope>
    <source>
        <strain evidence="4 5">CBS 175.51</strain>
    </source>
</reference>
<proteinExistence type="predicted"/>
<evidence type="ECO:0000256" key="1">
    <source>
        <dbReference type="ARBA" id="ARBA00022729"/>
    </source>
</evidence>
<dbReference type="Pfam" id="PF03330">
    <property type="entry name" value="DPBB_1"/>
    <property type="match status" value="1"/>
</dbReference>